<dbReference type="RefSeq" id="WP_186284956.1">
    <property type="nucleotide sequence ID" value="NZ_JACMSF010000032.1"/>
</dbReference>
<comment type="caution">
    <text evidence="1">The sequence shown here is derived from an EMBL/GenBank/DDBJ whole genome shotgun (WGS) entry which is preliminary data.</text>
</comment>
<dbReference type="AlphaFoldDB" id="A0A7X1MDU9"/>
<proteinExistence type="predicted"/>
<evidence type="ECO:0000313" key="1">
    <source>
        <dbReference type="EMBL" id="MBC2905095.1"/>
    </source>
</evidence>
<reference evidence="1 2" key="1">
    <citation type="submission" date="2020-08" db="EMBL/GenBank/DDBJ databases">
        <title>Streptomyces sp. PSKA01 genome sequencing and assembly.</title>
        <authorList>
            <person name="Mandal S."/>
            <person name="Maiti P.K."/>
            <person name="Das P."/>
        </authorList>
    </citation>
    <scope>NUCLEOTIDE SEQUENCE [LARGE SCALE GENOMIC DNA]</scope>
    <source>
        <strain evidence="1 2">PSKA01</strain>
    </source>
</reference>
<organism evidence="1 2">
    <name type="scientific">Streptomyces cupreus</name>
    <dbReference type="NCBI Taxonomy" id="2759956"/>
    <lineage>
        <taxon>Bacteria</taxon>
        <taxon>Bacillati</taxon>
        <taxon>Actinomycetota</taxon>
        <taxon>Actinomycetes</taxon>
        <taxon>Kitasatosporales</taxon>
        <taxon>Streptomycetaceae</taxon>
        <taxon>Streptomyces</taxon>
    </lineage>
</organism>
<sequence length="53" mass="5331">MLLVPAVVVMGLRASLALAMWIRSPQEFGPLGAVGLAAPAVTVGTRVSRTAGA</sequence>
<accession>A0A7X1MDU9</accession>
<dbReference type="Proteomes" id="UP000584670">
    <property type="component" value="Unassembled WGS sequence"/>
</dbReference>
<protein>
    <submittedName>
        <fullName evidence="1">Uncharacterized protein</fullName>
    </submittedName>
</protein>
<name>A0A7X1MDU9_9ACTN</name>
<keyword evidence="2" id="KW-1185">Reference proteome</keyword>
<gene>
    <name evidence="1" type="ORF">H4N64_26650</name>
</gene>
<evidence type="ECO:0000313" key="2">
    <source>
        <dbReference type="Proteomes" id="UP000584670"/>
    </source>
</evidence>
<dbReference type="EMBL" id="JACMSF010000032">
    <property type="protein sequence ID" value="MBC2905095.1"/>
    <property type="molecule type" value="Genomic_DNA"/>
</dbReference>